<dbReference type="Gene3D" id="3.40.50.300">
    <property type="entry name" value="P-loop containing nucleotide triphosphate hydrolases"/>
    <property type="match status" value="1"/>
</dbReference>
<dbReference type="InterPro" id="IPR008868">
    <property type="entry name" value="TniB"/>
</dbReference>
<name>A0A3R7PP80_9RHOB</name>
<proteinExistence type="predicted"/>
<organism evidence="1 2">
    <name type="scientific">Paracoccus methylarcula</name>
    <dbReference type="NCBI Taxonomy" id="72022"/>
    <lineage>
        <taxon>Bacteria</taxon>
        <taxon>Pseudomonadati</taxon>
        <taxon>Pseudomonadota</taxon>
        <taxon>Alphaproteobacteria</taxon>
        <taxon>Rhodobacterales</taxon>
        <taxon>Paracoccaceae</taxon>
        <taxon>Paracoccus</taxon>
    </lineage>
</organism>
<reference evidence="1" key="1">
    <citation type="submission" date="2018-05" db="EMBL/GenBank/DDBJ databases">
        <title>Reclassification of Methylarcula marina and Methylarcula terricola as Paracoccus methylarcula sp.nov., comb.nov. and Paracoccus terricola comb.nov.</title>
        <authorList>
            <person name="Shmareva M.N."/>
            <person name="Doronina N.V."/>
            <person name="Vasilenko O.V."/>
            <person name="Tarlachkov S.V."/>
            <person name="Trotsenko Y.A."/>
        </authorList>
    </citation>
    <scope>NUCLEOTIDE SEQUENCE [LARGE SCALE GENOMIC DNA]</scope>
    <source>
        <strain evidence="1">VKM B-2159</strain>
    </source>
</reference>
<gene>
    <name evidence="1" type="ORF">A7A09_014255</name>
</gene>
<dbReference type="Pfam" id="PF05621">
    <property type="entry name" value="TniB"/>
    <property type="match status" value="1"/>
</dbReference>
<comment type="caution">
    <text evidence="1">The sequence shown here is derived from an EMBL/GenBank/DDBJ whole genome shotgun (WGS) entry which is preliminary data.</text>
</comment>
<dbReference type="EMBL" id="PXNQ02000008">
    <property type="protein sequence ID" value="RNF34053.1"/>
    <property type="molecule type" value="Genomic_DNA"/>
</dbReference>
<accession>A0A3R7PP80</accession>
<protein>
    <submittedName>
        <fullName evidence="1">AAA family ATPase</fullName>
    </submittedName>
</protein>
<evidence type="ECO:0000313" key="2">
    <source>
        <dbReference type="Proteomes" id="UP000238137"/>
    </source>
</evidence>
<dbReference type="SUPFAM" id="SSF52540">
    <property type="entry name" value="P-loop containing nucleoside triphosphate hydrolases"/>
    <property type="match status" value="1"/>
</dbReference>
<dbReference type="AlphaFoldDB" id="A0A3R7PP80"/>
<keyword evidence="2" id="KW-1185">Reference proteome</keyword>
<evidence type="ECO:0000313" key="1">
    <source>
        <dbReference type="EMBL" id="RNF34053.1"/>
    </source>
</evidence>
<dbReference type="InterPro" id="IPR027417">
    <property type="entry name" value="P-loop_NTPase"/>
</dbReference>
<dbReference type="Proteomes" id="UP000238137">
    <property type="component" value="Unassembled WGS sequence"/>
</dbReference>
<sequence>MIMNNYTHLSPEIHRQLARLRSRFVPRRCFCEFSNAMSTLEDRRRAEIAEGLNPEARGVAVIGNSGSGKSTAVTHFFRGHDTLRMLSHEDETADVASFLVPSPATLKGVGISCLSGLGYPLMRDRTAGIIWELVQSHLRELQVMFLHLDEAQDLMGSQSEREMLAVVNTLKSVMQNKHWPVSIVLSGLPTLKTLLNLDPQLGRRFTPVSFSQLDDINDGQNVCALIQQYAQAAVIECAEEVRTEDFVARLIHAAANEFGILIEIIIGAIEICMRRDESTLGKEHFVAEFLRRTGCVDDLNPFVRRDYSALNPRLILPVHEDLLNGKVPPRRGAPKK</sequence>
<dbReference type="OrthoDB" id="5288220at2"/>